<dbReference type="WBParaSite" id="HNAJ_0000111101-mRNA-1">
    <property type="protein sequence ID" value="HNAJ_0000111101-mRNA-1"/>
    <property type="gene ID" value="HNAJ_0000111101"/>
</dbReference>
<evidence type="ECO:0000256" key="3">
    <source>
        <dbReference type="ARBA" id="ARBA00010102"/>
    </source>
</evidence>
<evidence type="ECO:0000256" key="9">
    <source>
        <dbReference type="ARBA" id="ARBA00023242"/>
    </source>
</evidence>
<protein>
    <submittedName>
        <fullName evidence="14">WD_REPEATS_REGION domain-containing protein</fullName>
    </submittedName>
</protein>
<comment type="subcellular location">
    <subcellularLocation>
        <location evidence="2">Lysosome</location>
    </subcellularLocation>
    <subcellularLocation>
        <location evidence="1">Nucleus envelope</location>
    </subcellularLocation>
</comment>
<dbReference type="InterPro" id="IPR001680">
    <property type="entry name" value="WD40_rpt"/>
</dbReference>
<evidence type="ECO:0000256" key="6">
    <source>
        <dbReference type="ARBA" id="ARBA00022737"/>
    </source>
</evidence>
<reference evidence="12 13" key="2">
    <citation type="submission" date="2018-11" db="EMBL/GenBank/DDBJ databases">
        <authorList>
            <consortium name="Pathogen Informatics"/>
        </authorList>
    </citation>
    <scope>NUCLEOTIDE SEQUENCE [LARGE SCALE GENOMIC DNA]</scope>
</reference>
<evidence type="ECO:0000313" key="13">
    <source>
        <dbReference type="Proteomes" id="UP000278807"/>
    </source>
</evidence>
<dbReference type="Proteomes" id="UP000278807">
    <property type="component" value="Unassembled WGS sequence"/>
</dbReference>
<gene>
    <name evidence="12" type="ORF">HNAJ_LOCUS1111</name>
</gene>
<dbReference type="PANTHER" id="PTHR11024">
    <property type="entry name" value="NUCLEAR PORE COMPLEX PROTEIN SEC13 / SEH1 FAMILY MEMBER"/>
    <property type="match status" value="1"/>
</dbReference>
<feature type="repeat" description="WD" evidence="10">
    <location>
        <begin position="134"/>
        <end position="165"/>
    </location>
</feature>
<dbReference type="PROSITE" id="PS50294">
    <property type="entry name" value="WD_REPEATS_REGION"/>
    <property type="match status" value="1"/>
</dbReference>
<dbReference type="GO" id="GO:0005198">
    <property type="term" value="F:structural molecule activity"/>
    <property type="evidence" value="ECO:0007669"/>
    <property type="project" value="InterPro"/>
</dbReference>
<dbReference type="InterPro" id="IPR036322">
    <property type="entry name" value="WD40_repeat_dom_sf"/>
</dbReference>
<feature type="region of interest" description="Disordered" evidence="11">
    <location>
        <begin position="217"/>
        <end position="245"/>
    </location>
</feature>
<dbReference type="AlphaFoldDB" id="A0A0R3T2F5"/>
<evidence type="ECO:0000313" key="14">
    <source>
        <dbReference type="WBParaSite" id="HNAJ_0000111101-mRNA-1"/>
    </source>
</evidence>
<evidence type="ECO:0000256" key="7">
    <source>
        <dbReference type="ARBA" id="ARBA00022927"/>
    </source>
</evidence>
<evidence type="ECO:0000313" key="12">
    <source>
        <dbReference type="EMBL" id="VDN96970.1"/>
    </source>
</evidence>
<dbReference type="EMBL" id="UZAE01000394">
    <property type="protein sequence ID" value="VDN96970.1"/>
    <property type="molecule type" value="Genomic_DNA"/>
</dbReference>
<accession>A0A0R3T2F5</accession>
<name>A0A0R3T2F5_RODNA</name>
<comment type="similarity">
    <text evidence="3">Belongs to the WD repeat SEC13 family.</text>
</comment>
<keyword evidence="6" id="KW-0677">Repeat</keyword>
<proteinExistence type="inferred from homology"/>
<dbReference type="SUPFAM" id="SSF50978">
    <property type="entry name" value="WD40 repeat-like"/>
    <property type="match status" value="1"/>
</dbReference>
<keyword evidence="9" id="KW-0539">Nucleus</keyword>
<dbReference type="Gene3D" id="2.130.10.10">
    <property type="entry name" value="YVTN repeat-like/Quinoprotein amine dehydrogenase"/>
    <property type="match status" value="1"/>
</dbReference>
<evidence type="ECO:0000256" key="2">
    <source>
        <dbReference type="ARBA" id="ARBA00004371"/>
    </source>
</evidence>
<evidence type="ECO:0000256" key="1">
    <source>
        <dbReference type="ARBA" id="ARBA00004259"/>
    </source>
</evidence>
<dbReference type="GO" id="GO:0015031">
    <property type="term" value="P:protein transport"/>
    <property type="evidence" value="ECO:0007669"/>
    <property type="project" value="UniProtKB-KW"/>
</dbReference>
<evidence type="ECO:0000256" key="10">
    <source>
        <dbReference type="PROSITE-ProRule" id="PRU00221"/>
    </source>
</evidence>
<dbReference type="InterPro" id="IPR037363">
    <property type="entry name" value="Sec13/Seh1_fam"/>
</dbReference>
<evidence type="ECO:0000256" key="8">
    <source>
        <dbReference type="ARBA" id="ARBA00023228"/>
    </source>
</evidence>
<dbReference type="Pfam" id="PF00400">
    <property type="entry name" value="WD40"/>
    <property type="match status" value="1"/>
</dbReference>
<dbReference type="GO" id="GO:0035859">
    <property type="term" value="C:Seh1-associated complex"/>
    <property type="evidence" value="ECO:0007669"/>
    <property type="project" value="TreeGrafter"/>
</dbReference>
<reference evidence="14" key="1">
    <citation type="submission" date="2017-02" db="UniProtKB">
        <authorList>
            <consortium name="WormBaseParasite"/>
        </authorList>
    </citation>
    <scope>IDENTIFICATION</scope>
</reference>
<dbReference type="SMART" id="SM00320">
    <property type="entry name" value="WD40"/>
    <property type="match status" value="2"/>
</dbReference>
<feature type="compositionally biased region" description="Polar residues" evidence="11">
    <location>
        <begin position="227"/>
        <end position="245"/>
    </location>
</feature>
<dbReference type="GO" id="GO:1904263">
    <property type="term" value="P:positive regulation of TORC1 signaling"/>
    <property type="evidence" value="ECO:0007669"/>
    <property type="project" value="TreeGrafter"/>
</dbReference>
<keyword evidence="5 10" id="KW-0853">WD repeat</keyword>
<organism evidence="14">
    <name type="scientific">Rodentolepis nana</name>
    <name type="common">Dwarf tapeworm</name>
    <name type="synonym">Hymenolepis nana</name>
    <dbReference type="NCBI Taxonomy" id="102285"/>
    <lineage>
        <taxon>Eukaryota</taxon>
        <taxon>Metazoa</taxon>
        <taxon>Spiralia</taxon>
        <taxon>Lophotrochozoa</taxon>
        <taxon>Platyhelminthes</taxon>
        <taxon>Cestoda</taxon>
        <taxon>Eucestoda</taxon>
        <taxon>Cyclophyllidea</taxon>
        <taxon>Hymenolepididae</taxon>
        <taxon>Rodentolepis</taxon>
    </lineage>
</organism>
<keyword evidence="7" id="KW-0653">Protein transport</keyword>
<dbReference type="PROSITE" id="PS50082">
    <property type="entry name" value="WD_REPEATS_2"/>
    <property type="match status" value="1"/>
</dbReference>
<keyword evidence="8" id="KW-0458">Lysosome</keyword>
<dbReference type="STRING" id="102285.A0A0R3T2F5"/>
<dbReference type="OrthoDB" id="364224at2759"/>
<dbReference type="InterPro" id="IPR015943">
    <property type="entry name" value="WD40/YVTN_repeat-like_dom_sf"/>
</dbReference>
<keyword evidence="4" id="KW-0813">Transport</keyword>
<keyword evidence="13" id="KW-1185">Reference proteome</keyword>
<evidence type="ECO:0000256" key="5">
    <source>
        <dbReference type="ARBA" id="ARBA00022574"/>
    </source>
</evidence>
<dbReference type="GO" id="GO:0034198">
    <property type="term" value="P:cellular response to amino acid starvation"/>
    <property type="evidence" value="ECO:0007669"/>
    <property type="project" value="TreeGrafter"/>
</dbReference>
<dbReference type="GO" id="GO:0005764">
    <property type="term" value="C:lysosome"/>
    <property type="evidence" value="ECO:0007669"/>
    <property type="project" value="UniProtKB-SubCell"/>
</dbReference>
<dbReference type="PANTHER" id="PTHR11024:SF3">
    <property type="entry name" value="NUCLEOPORIN SEH1"/>
    <property type="match status" value="1"/>
</dbReference>
<dbReference type="GO" id="GO:0031080">
    <property type="term" value="C:nuclear pore outer ring"/>
    <property type="evidence" value="ECO:0007669"/>
    <property type="project" value="TreeGrafter"/>
</dbReference>
<evidence type="ECO:0000256" key="4">
    <source>
        <dbReference type="ARBA" id="ARBA00022448"/>
    </source>
</evidence>
<evidence type="ECO:0000256" key="11">
    <source>
        <dbReference type="SAM" id="MobiDB-lite"/>
    </source>
</evidence>
<sequence>MTGSCLAWSQSRLSPPLIAVGSASLGDSQHPGEVGELNHLSGQESEVAPNHGKLILLEYNENSRRWSLVQDIVDIKDSVYDVAFAPSMGQSYQVLAVGSEGLLILLVQSVSAPQVAEGGVNTPGVYNVSVMARFENNGGRVSRVAWNFQGNILASAGDDGTVRLWCSNYLKAWFPMAIVRPGEVSLPIPPSFLSAAATINSIEQSHSFLRGSSAAQAASAATDKPRQQQQSSNATEISSGNTTAPVTMSTISSEASIESALSAGKWATLRESNDWCWWFRYGDWTQ</sequence>